<dbReference type="Pfam" id="PF01494">
    <property type="entry name" value="FAD_binding_3"/>
    <property type="match status" value="1"/>
</dbReference>
<dbReference type="PANTHER" id="PTHR45934">
    <property type="entry name" value="FAD/NAD(P)-BINDING OXIDOREDUCTASE FAMILY PROTEIN"/>
    <property type="match status" value="1"/>
</dbReference>
<comment type="similarity">
    <text evidence="3">Belongs to the 3-hydroxybenzoate 6-hydroxylase family.</text>
</comment>
<keyword evidence="2" id="KW-0503">Monooxygenase</keyword>
<sequence>MRVIVVGAGIGGLAVAVGLRQAGVDVQILERAERVRAHGSGLSLFRNGFRALDAIGIGEQVRATAGTAVAVHQSGTRSRDGSWLTRMGPASTNDVRVIDRADLHRILLASVAPDSIRTGAVVASVTATSVVLDTGEHLFADVIVGADGLRSAVRTSAFDDPGVRDSGYGAWRAITTRPVATDTAGESVGRGARFGIAPLADGRVYWFACVSTPPGSSPAGDAAMEEVRRRFGHWHQPIEEILDATDPASVSYLPIEELAAPLASFVSGRRVLIGDAAHAMTPNLGQGANLAIEDAATLATLLIAAAKHNNELPAVLARYDALRRRRTQRIARQARVLGAVMQASHPVTATLRDLAMRSVHARAVDSRVRAVTSWSPPTA</sequence>
<protein>
    <submittedName>
        <fullName evidence="5">NAD(P)-binding protein</fullName>
    </submittedName>
</protein>
<dbReference type="EMBL" id="JAAXPC010000009">
    <property type="protein sequence ID" value="NKY03127.1"/>
    <property type="molecule type" value="Genomic_DNA"/>
</dbReference>
<evidence type="ECO:0000256" key="3">
    <source>
        <dbReference type="ARBA" id="ARBA00024018"/>
    </source>
</evidence>
<dbReference type="PRINTS" id="PR00420">
    <property type="entry name" value="RNGMNOXGNASE"/>
</dbReference>
<dbReference type="AlphaFoldDB" id="A0A846WPF5"/>
<evidence type="ECO:0000313" key="6">
    <source>
        <dbReference type="Proteomes" id="UP000563898"/>
    </source>
</evidence>
<dbReference type="RefSeq" id="WP_006368196.1">
    <property type="nucleotide sequence ID" value="NZ_JAAXPC010000009.1"/>
</dbReference>
<dbReference type="InterPro" id="IPR044560">
    <property type="entry name" value="MOase"/>
</dbReference>
<dbReference type="PANTHER" id="PTHR45934:SF9">
    <property type="entry name" value="FAD_NAD(P)-BINDING OXIDOREDUCTASE FAMILY PROTEIN"/>
    <property type="match status" value="1"/>
</dbReference>
<comment type="caution">
    <text evidence="5">The sequence shown here is derived from an EMBL/GenBank/DDBJ whole genome shotgun (WGS) entry which is preliminary data.</text>
</comment>
<dbReference type="InterPro" id="IPR036188">
    <property type="entry name" value="FAD/NAD-bd_sf"/>
</dbReference>
<dbReference type="SUPFAM" id="SSF54373">
    <property type="entry name" value="FAD-linked reductases, C-terminal domain"/>
    <property type="match status" value="1"/>
</dbReference>
<accession>A0A846WPF5</accession>
<gene>
    <name evidence="5" type="ORF">HGA05_16280</name>
</gene>
<dbReference type="GO" id="GO:0071949">
    <property type="term" value="F:FAD binding"/>
    <property type="evidence" value="ECO:0007669"/>
    <property type="project" value="InterPro"/>
</dbReference>
<feature type="domain" description="FAD-binding" evidence="4">
    <location>
        <begin position="2"/>
        <end position="333"/>
    </location>
</feature>
<evidence type="ECO:0000313" key="5">
    <source>
        <dbReference type="EMBL" id="NKY03127.1"/>
    </source>
</evidence>
<evidence type="ECO:0000256" key="2">
    <source>
        <dbReference type="ARBA" id="ARBA00023033"/>
    </source>
</evidence>
<dbReference type="Gene3D" id="3.50.50.60">
    <property type="entry name" value="FAD/NAD(P)-binding domain"/>
    <property type="match status" value="1"/>
</dbReference>
<proteinExistence type="inferred from homology"/>
<dbReference type="GO" id="GO:0004497">
    <property type="term" value="F:monooxygenase activity"/>
    <property type="evidence" value="ECO:0007669"/>
    <property type="project" value="UniProtKB-KW"/>
</dbReference>
<evidence type="ECO:0000256" key="1">
    <source>
        <dbReference type="ARBA" id="ARBA00023002"/>
    </source>
</evidence>
<reference evidence="5 6" key="1">
    <citation type="submission" date="2020-04" db="EMBL/GenBank/DDBJ databases">
        <title>MicrobeNet Type strains.</title>
        <authorList>
            <person name="Nicholson A.C."/>
        </authorList>
    </citation>
    <scope>NUCLEOTIDE SEQUENCE [LARGE SCALE GENOMIC DNA]</scope>
    <source>
        <strain evidence="5 6">ATCC BAA-14</strain>
    </source>
</reference>
<organism evidence="5 6">
    <name type="scientific">Gordonia polyisoprenivorans</name>
    <dbReference type="NCBI Taxonomy" id="84595"/>
    <lineage>
        <taxon>Bacteria</taxon>
        <taxon>Bacillati</taxon>
        <taxon>Actinomycetota</taxon>
        <taxon>Actinomycetes</taxon>
        <taxon>Mycobacteriales</taxon>
        <taxon>Gordoniaceae</taxon>
        <taxon>Gordonia</taxon>
    </lineage>
</organism>
<keyword evidence="1" id="KW-0560">Oxidoreductase</keyword>
<name>A0A846WPF5_9ACTN</name>
<dbReference type="SUPFAM" id="SSF51905">
    <property type="entry name" value="FAD/NAD(P)-binding domain"/>
    <property type="match status" value="1"/>
</dbReference>
<dbReference type="Proteomes" id="UP000563898">
    <property type="component" value="Unassembled WGS sequence"/>
</dbReference>
<evidence type="ECO:0000259" key="4">
    <source>
        <dbReference type="Pfam" id="PF01494"/>
    </source>
</evidence>
<dbReference type="InterPro" id="IPR002938">
    <property type="entry name" value="FAD-bd"/>
</dbReference>